<dbReference type="Gene3D" id="1.25.40.10">
    <property type="entry name" value="Tetratricopeptide repeat domain"/>
    <property type="match status" value="1"/>
</dbReference>
<evidence type="ECO:0000256" key="1">
    <source>
        <dbReference type="SAM" id="MobiDB-lite"/>
    </source>
</evidence>
<feature type="region of interest" description="Disordered" evidence="1">
    <location>
        <begin position="6"/>
        <end position="26"/>
    </location>
</feature>
<dbReference type="WBParaSite" id="nRc.2.0.1.t33452-RA">
    <property type="protein sequence ID" value="nRc.2.0.1.t33452-RA"/>
    <property type="gene ID" value="nRc.2.0.1.g33452"/>
</dbReference>
<protein>
    <submittedName>
        <fullName evidence="3">Pentatricopeptide repeat-containing protein</fullName>
    </submittedName>
</protein>
<dbReference type="Proteomes" id="UP000887565">
    <property type="component" value="Unplaced"/>
</dbReference>
<dbReference type="InterPro" id="IPR033490">
    <property type="entry name" value="LRP130"/>
</dbReference>
<dbReference type="GO" id="GO:0003730">
    <property type="term" value="F:mRNA 3'-UTR binding"/>
    <property type="evidence" value="ECO:0007669"/>
    <property type="project" value="TreeGrafter"/>
</dbReference>
<dbReference type="GO" id="GO:0005739">
    <property type="term" value="C:mitochondrion"/>
    <property type="evidence" value="ECO:0007669"/>
    <property type="project" value="TreeGrafter"/>
</dbReference>
<dbReference type="PANTHER" id="PTHR46669">
    <property type="entry name" value="LEUCINE-RICH PPR MOTIF-CONTAINING PROTEIN, MITOCHONDRIAL"/>
    <property type="match status" value="1"/>
</dbReference>
<dbReference type="InterPro" id="IPR002885">
    <property type="entry name" value="PPR_rpt"/>
</dbReference>
<dbReference type="Pfam" id="PF13812">
    <property type="entry name" value="PPR_3"/>
    <property type="match status" value="1"/>
</dbReference>
<dbReference type="AlphaFoldDB" id="A0A915K6F1"/>
<proteinExistence type="predicted"/>
<keyword evidence="2" id="KW-1185">Reference proteome</keyword>
<dbReference type="GO" id="GO:0070129">
    <property type="term" value="P:regulation of mitochondrial translation"/>
    <property type="evidence" value="ECO:0007669"/>
    <property type="project" value="TreeGrafter"/>
</dbReference>
<organism evidence="2 3">
    <name type="scientific">Romanomermis culicivorax</name>
    <name type="common">Nematode worm</name>
    <dbReference type="NCBI Taxonomy" id="13658"/>
    <lineage>
        <taxon>Eukaryota</taxon>
        <taxon>Metazoa</taxon>
        <taxon>Ecdysozoa</taxon>
        <taxon>Nematoda</taxon>
        <taxon>Enoplea</taxon>
        <taxon>Dorylaimia</taxon>
        <taxon>Mermithida</taxon>
        <taxon>Mermithoidea</taxon>
        <taxon>Mermithidae</taxon>
        <taxon>Romanomermis</taxon>
    </lineage>
</organism>
<name>A0A915K6F1_ROMCU</name>
<reference evidence="3" key="1">
    <citation type="submission" date="2022-11" db="UniProtKB">
        <authorList>
            <consortium name="WormBaseParasite"/>
        </authorList>
    </citation>
    <scope>IDENTIFICATION</scope>
</reference>
<dbReference type="GO" id="GO:0005634">
    <property type="term" value="C:nucleus"/>
    <property type="evidence" value="ECO:0007669"/>
    <property type="project" value="TreeGrafter"/>
</dbReference>
<evidence type="ECO:0000313" key="3">
    <source>
        <dbReference type="WBParaSite" id="nRc.2.0.1.t33452-RA"/>
    </source>
</evidence>
<dbReference type="InterPro" id="IPR011990">
    <property type="entry name" value="TPR-like_helical_dom_sf"/>
</dbReference>
<accession>A0A915K6F1</accession>
<sequence length="195" mass="22668">IIRRLQTTVAAQNSHSNPNDQFSPEQFQSANNTVFENRRTVRRDFGDRFQGQEFIVGDKIDRAFHSMDVEARRFGRVDPKTLESSLNMLKEDNSEISSPVALKLLNFCGLNLPMYSSQRRIDLLHKVWDMLQERNFKFDVSHYNTLITLYLENDHDFLPINFLATLEKNAVEPNRVTFQRLIRRFAQMGDLGGVG</sequence>
<dbReference type="PANTHER" id="PTHR46669:SF1">
    <property type="entry name" value="LEUCINE-RICH PPR MOTIF-CONTAINING PROTEIN, MITOCHONDRIAL"/>
    <property type="match status" value="1"/>
</dbReference>
<evidence type="ECO:0000313" key="2">
    <source>
        <dbReference type="Proteomes" id="UP000887565"/>
    </source>
</evidence>